<evidence type="ECO:0000313" key="8">
    <source>
        <dbReference type="EMBL" id="HHE55800.1"/>
    </source>
</evidence>
<dbReference type="PANTHER" id="PTHR10371:SF3">
    <property type="entry name" value="NADH DEHYDROGENASE [UBIQUINONE] FLAVOPROTEIN 2, MITOCHONDRIAL"/>
    <property type="match status" value="1"/>
</dbReference>
<dbReference type="GO" id="GO:0046872">
    <property type="term" value="F:metal ion binding"/>
    <property type="evidence" value="ECO:0007669"/>
    <property type="project" value="UniProtKB-KW"/>
</dbReference>
<organism evidence="8">
    <name type="scientific">Caldithrix abyssi</name>
    <dbReference type="NCBI Taxonomy" id="187145"/>
    <lineage>
        <taxon>Bacteria</taxon>
        <taxon>Pseudomonadati</taxon>
        <taxon>Calditrichota</taxon>
        <taxon>Calditrichia</taxon>
        <taxon>Calditrichales</taxon>
        <taxon>Calditrichaceae</taxon>
        <taxon>Caldithrix</taxon>
    </lineage>
</organism>
<keyword evidence="8" id="KW-0560">Oxidoreductase</keyword>
<name>A0A7V5H4U1_CALAY</name>
<evidence type="ECO:0000256" key="3">
    <source>
        <dbReference type="ARBA" id="ARBA00022723"/>
    </source>
</evidence>
<dbReference type="EMBL" id="DRTD01000625">
    <property type="protein sequence ID" value="HHE55800.1"/>
    <property type="molecule type" value="Genomic_DNA"/>
</dbReference>
<dbReference type="GO" id="GO:0051537">
    <property type="term" value="F:2 iron, 2 sulfur cluster binding"/>
    <property type="evidence" value="ECO:0007669"/>
    <property type="project" value="UniProtKB-KW"/>
</dbReference>
<dbReference type="InterPro" id="IPR042128">
    <property type="entry name" value="NuoE_dom"/>
</dbReference>
<reference evidence="8" key="1">
    <citation type="journal article" date="2020" name="mSystems">
        <title>Genome- and Community-Level Interaction Insights into Carbon Utilization and Element Cycling Functions of Hydrothermarchaeota in Hydrothermal Sediment.</title>
        <authorList>
            <person name="Zhou Z."/>
            <person name="Liu Y."/>
            <person name="Xu W."/>
            <person name="Pan J."/>
            <person name="Luo Z.H."/>
            <person name="Li M."/>
        </authorList>
    </citation>
    <scope>NUCLEOTIDE SEQUENCE [LARGE SCALE GENOMIC DNA]</scope>
    <source>
        <strain evidence="8">HyVt-76</strain>
    </source>
</reference>
<feature type="binding site" evidence="7">
    <location>
        <position position="85"/>
    </location>
    <ligand>
        <name>[2Fe-2S] cluster</name>
        <dbReference type="ChEBI" id="CHEBI:190135"/>
    </ligand>
</feature>
<proteinExistence type="inferred from homology"/>
<dbReference type="PANTHER" id="PTHR10371">
    <property type="entry name" value="NADH DEHYDROGENASE UBIQUINONE FLAVOPROTEIN 2, MITOCHONDRIAL"/>
    <property type="match status" value="1"/>
</dbReference>
<dbReference type="PROSITE" id="PS01099">
    <property type="entry name" value="COMPLEX1_24K"/>
    <property type="match status" value="1"/>
</dbReference>
<dbReference type="Pfam" id="PF01257">
    <property type="entry name" value="2Fe-2S_thioredx"/>
    <property type="match status" value="1"/>
</dbReference>
<dbReference type="GO" id="GO:0003954">
    <property type="term" value="F:NADH dehydrogenase activity"/>
    <property type="evidence" value="ECO:0007669"/>
    <property type="project" value="TreeGrafter"/>
</dbReference>
<keyword evidence="4 7" id="KW-0408">Iron</keyword>
<evidence type="ECO:0000256" key="2">
    <source>
        <dbReference type="ARBA" id="ARBA00022714"/>
    </source>
</evidence>
<feature type="binding site" evidence="7">
    <location>
        <position position="125"/>
    </location>
    <ligand>
        <name>[2Fe-2S] cluster</name>
        <dbReference type="ChEBI" id="CHEBI:190135"/>
    </ligand>
</feature>
<dbReference type="NCBIfam" id="NF005722">
    <property type="entry name" value="PRK07539.1-2"/>
    <property type="match status" value="1"/>
</dbReference>
<gene>
    <name evidence="8" type="primary">nuoE</name>
    <name evidence="8" type="ORF">ENL21_08465</name>
</gene>
<dbReference type="Gene3D" id="3.40.30.10">
    <property type="entry name" value="Glutaredoxin"/>
    <property type="match status" value="1"/>
</dbReference>
<evidence type="ECO:0000256" key="4">
    <source>
        <dbReference type="ARBA" id="ARBA00023004"/>
    </source>
</evidence>
<evidence type="ECO:0000256" key="7">
    <source>
        <dbReference type="PIRSR" id="PIRSR000216-1"/>
    </source>
</evidence>
<dbReference type="InterPro" id="IPR041921">
    <property type="entry name" value="NuoE_N"/>
</dbReference>
<dbReference type="PIRSF" id="PIRSF000216">
    <property type="entry name" value="NADH_DH_24kDa"/>
    <property type="match status" value="1"/>
</dbReference>
<dbReference type="NCBIfam" id="TIGR01958">
    <property type="entry name" value="nuoE_fam"/>
    <property type="match status" value="1"/>
</dbReference>
<comment type="cofactor">
    <cofactor evidence="6">
        <name>[2Fe-2S] cluster</name>
        <dbReference type="ChEBI" id="CHEBI:190135"/>
    </cofactor>
</comment>
<comment type="similarity">
    <text evidence="1">Belongs to the complex I 24 kDa subunit family.</text>
</comment>
<evidence type="ECO:0000256" key="5">
    <source>
        <dbReference type="ARBA" id="ARBA00023014"/>
    </source>
</evidence>
<comment type="cofactor">
    <cofactor evidence="7">
        <name>[2Fe-2S] cluster</name>
        <dbReference type="ChEBI" id="CHEBI:190135"/>
    </cofactor>
    <text evidence="7">Binds 1 [2Fe-2S] cluster.</text>
</comment>
<evidence type="ECO:0000256" key="1">
    <source>
        <dbReference type="ARBA" id="ARBA00010643"/>
    </source>
</evidence>
<dbReference type="Proteomes" id="UP000886111">
    <property type="component" value="Unassembled WGS sequence"/>
</dbReference>
<protein>
    <submittedName>
        <fullName evidence="8">NADH-quinone oxidoreductase subunit NuoE</fullName>
        <ecNumber evidence="8">1.6.5.11</ecNumber>
    </submittedName>
</protein>
<keyword evidence="3 7" id="KW-0479">Metal-binding</keyword>
<sequence length="154" mass="17496">MFTDKEIAEIEEHIKHYPRKQAAVIEALKVVQAHRGYVSDESVKDIADFLEMTPDEVDSVATFYNLIFRKPVGEHVILLCDSVSCWIMGYENVRDHLKKKLNIDLGQTTQDGKFTLLTVPCLGACDRAPAMMVDNDLHGNLTAEKIDEILEKYK</sequence>
<evidence type="ECO:0000256" key="6">
    <source>
        <dbReference type="ARBA" id="ARBA00034078"/>
    </source>
</evidence>
<dbReference type="EC" id="1.6.5.11" evidence="8"/>
<dbReference type="FunFam" id="3.40.30.10:FF:000015">
    <property type="entry name" value="NADH-quinone oxidoreductase subunit E"/>
    <property type="match status" value="1"/>
</dbReference>
<dbReference type="Gene3D" id="1.10.10.1590">
    <property type="entry name" value="NADH-quinone oxidoreductase subunit E"/>
    <property type="match status" value="1"/>
</dbReference>
<dbReference type="FunFam" id="1.10.10.1590:FF:000001">
    <property type="entry name" value="NADH-quinone oxidoreductase subunit E"/>
    <property type="match status" value="1"/>
</dbReference>
<dbReference type="InterPro" id="IPR002023">
    <property type="entry name" value="NuoE-like"/>
</dbReference>
<feature type="binding site" evidence="7">
    <location>
        <position position="121"/>
    </location>
    <ligand>
        <name>[2Fe-2S] cluster</name>
        <dbReference type="ChEBI" id="CHEBI:190135"/>
    </ligand>
</feature>
<dbReference type="InterPro" id="IPR036249">
    <property type="entry name" value="Thioredoxin-like_sf"/>
</dbReference>
<accession>A0A7V5H4U1</accession>
<keyword evidence="2 7" id="KW-0001">2Fe-2S</keyword>
<feature type="binding site" evidence="7">
    <location>
        <position position="80"/>
    </location>
    <ligand>
        <name>[2Fe-2S] cluster</name>
        <dbReference type="ChEBI" id="CHEBI:190135"/>
    </ligand>
</feature>
<keyword evidence="5 7" id="KW-0411">Iron-sulfur</keyword>
<dbReference type="SUPFAM" id="SSF52833">
    <property type="entry name" value="Thioredoxin-like"/>
    <property type="match status" value="1"/>
</dbReference>
<dbReference type="AlphaFoldDB" id="A0A7V5H4U1"/>
<dbReference type="CDD" id="cd03064">
    <property type="entry name" value="TRX_Fd_NuoE"/>
    <property type="match status" value="1"/>
</dbReference>
<comment type="caution">
    <text evidence="8">The sequence shown here is derived from an EMBL/GenBank/DDBJ whole genome shotgun (WGS) entry which is preliminary data.</text>
</comment>